<dbReference type="SUPFAM" id="SSF55486">
    <property type="entry name" value="Metalloproteases ('zincins'), catalytic domain"/>
    <property type="match status" value="1"/>
</dbReference>
<dbReference type="Gene3D" id="3.40.390.10">
    <property type="entry name" value="Collagenase (Catalytic Domain)"/>
    <property type="match status" value="1"/>
</dbReference>
<dbReference type="SMART" id="SM00365">
    <property type="entry name" value="LRR_SD22"/>
    <property type="match status" value="8"/>
</dbReference>
<dbReference type="Pfam" id="PF00041">
    <property type="entry name" value="fn3"/>
    <property type="match status" value="1"/>
</dbReference>
<dbReference type="SMART" id="SM00369">
    <property type="entry name" value="LRR_TYP"/>
    <property type="match status" value="5"/>
</dbReference>
<dbReference type="Pfam" id="PF12799">
    <property type="entry name" value="LRR_4"/>
    <property type="match status" value="1"/>
</dbReference>
<comment type="caution">
    <text evidence="8">The sequence shown here is derived from an EMBL/GenBank/DDBJ whole genome shotgun (WGS) entry which is preliminary data.</text>
</comment>
<dbReference type="Gene3D" id="3.80.10.10">
    <property type="entry name" value="Ribonuclease Inhibitor"/>
    <property type="match status" value="2"/>
</dbReference>
<keyword evidence="5" id="KW-0472">Membrane</keyword>
<dbReference type="FunFam" id="3.80.10.10:FF:000041">
    <property type="entry name" value="LRR receptor-like serine/threonine-protein kinase ERECTA"/>
    <property type="match status" value="1"/>
</dbReference>
<evidence type="ECO:0000256" key="1">
    <source>
        <dbReference type="ARBA" id="ARBA00004370"/>
    </source>
</evidence>
<keyword evidence="4" id="KW-0677">Repeat</keyword>
<gene>
    <name evidence="8" type="ORF">F4148_03930</name>
</gene>
<dbReference type="Gene3D" id="2.60.40.10">
    <property type="entry name" value="Immunoglobulins"/>
    <property type="match status" value="3"/>
</dbReference>
<keyword evidence="2" id="KW-0433">Leucine-rich repeat</keyword>
<comment type="subcellular location">
    <subcellularLocation>
        <location evidence="1">Membrane</location>
    </subcellularLocation>
</comment>
<dbReference type="Pfam" id="PF00560">
    <property type="entry name" value="LRR_1"/>
    <property type="match status" value="1"/>
</dbReference>
<keyword evidence="3" id="KW-0732">Signal</keyword>
<dbReference type="InterPro" id="IPR024079">
    <property type="entry name" value="MetalloPept_cat_dom_sf"/>
</dbReference>
<evidence type="ECO:0000256" key="4">
    <source>
        <dbReference type="ARBA" id="ARBA00022737"/>
    </source>
</evidence>
<evidence type="ECO:0000256" key="3">
    <source>
        <dbReference type="ARBA" id="ARBA00022729"/>
    </source>
</evidence>
<dbReference type="InterPro" id="IPR036116">
    <property type="entry name" value="FN3_sf"/>
</dbReference>
<feature type="region of interest" description="Disordered" evidence="6">
    <location>
        <begin position="178"/>
        <end position="197"/>
    </location>
</feature>
<feature type="domain" description="Fibronectin type-III" evidence="7">
    <location>
        <begin position="80"/>
        <end position="171"/>
    </location>
</feature>
<accession>A0A6B1FXH2</accession>
<evidence type="ECO:0000259" key="7">
    <source>
        <dbReference type="PROSITE" id="PS50853"/>
    </source>
</evidence>
<dbReference type="SMART" id="SM00060">
    <property type="entry name" value="FN3"/>
    <property type="match status" value="3"/>
</dbReference>
<feature type="domain" description="Fibronectin type-III" evidence="7">
    <location>
        <begin position="195"/>
        <end position="286"/>
    </location>
</feature>
<dbReference type="InterPro" id="IPR013783">
    <property type="entry name" value="Ig-like_fold"/>
</dbReference>
<dbReference type="PROSITE" id="PS51450">
    <property type="entry name" value="LRR"/>
    <property type="match status" value="5"/>
</dbReference>
<evidence type="ECO:0000256" key="2">
    <source>
        <dbReference type="ARBA" id="ARBA00022614"/>
    </source>
</evidence>
<dbReference type="SUPFAM" id="SSF49265">
    <property type="entry name" value="Fibronectin type III"/>
    <property type="match status" value="3"/>
</dbReference>
<dbReference type="GO" id="GO:0008237">
    <property type="term" value="F:metallopeptidase activity"/>
    <property type="evidence" value="ECO:0007669"/>
    <property type="project" value="InterPro"/>
</dbReference>
<dbReference type="InterPro" id="IPR025875">
    <property type="entry name" value="Leu-rich_rpt_4"/>
</dbReference>
<proteinExistence type="predicted"/>
<dbReference type="AlphaFoldDB" id="A0A6B1FXH2"/>
<dbReference type="CDD" id="cd00063">
    <property type="entry name" value="FN3"/>
    <property type="match status" value="3"/>
</dbReference>
<dbReference type="InterPro" id="IPR032675">
    <property type="entry name" value="LRR_dom_sf"/>
</dbReference>
<dbReference type="GO" id="GO:0016020">
    <property type="term" value="C:membrane"/>
    <property type="evidence" value="ECO:0007669"/>
    <property type="project" value="UniProtKB-SubCell"/>
</dbReference>
<evidence type="ECO:0000256" key="6">
    <source>
        <dbReference type="SAM" id="MobiDB-lite"/>
    </source>
</evidence>
<dbReference type="FunFam" id="3.80.10.10:FF:000400">
    <property type="entry name" value="Nuclear pore complex protein NUP107"/>
    <property type="match status" value="1"/>
</dbReference>
<dbReference type="EMBL" id="VYDA01000147">
    <property type="protein sequence ID" value="MYH60930.1"/>
    <property type="molecule type" value="Genomic_DNA"/>
</dbReference>
<dbReference type="InterPro" id="IPR046959">
    <property type="entry name" value="PRK1-6/SRF4-like"/>
</dbReference>
<dbReference type="InterPro" id="IPR001611">
    <property type="entry name" value="Leu-rich_rpt"/>
</dbReference>
<organism evidence="8">
    <name type="scientific">Caldilineaceae bacterium SB0675_bin_29</name>
    <dbReference type="NCBI Taxonomy" id="2605266"/>
    <lineage>
        <taxon>Bacteria</taxon>
        <taxon>Bacillati</taxon>
        <taxon>Chloroflexota</taxon>
        <taxon>Caldilineae</taxon>
        <taxon>Caldilineales</taxon>
        <taxon>Caldilineaceae</taxon>
    </lineage>
</organism>
<feature type="domain" description="Fibronectin type-III" evidence="7">
    <location>
        <begin position="699"/>
        <end position="789"/>
    </location>
</feature>
<evidence type="ECO:0000313" key="8">
    <source>
        <dbReference type="EMBL" id="MYH60930.1"/>
    </source>
</evidence>
<sequence length="981" mass="106613">MNASAARTARRQRSALRISGSAAVKFSTRIPTTTRRAVLLLAAILAVFSAPFFLTNGKTYAQSETGVTQTPTATASALSVPSTPALTAQATKQGVELRWQDVQHAVRYELLVWWDPLPDWKRIGGDELTGTSYTHSDVTAGTKYFYTIRAVNAAGETSGWLQDYPTATALATTGAATSTPTATLTPSATASTPSLPSAPALTAQATKQGVELRWQDVQHAVRYELLVWWDPLPDWKRIGGDELTGTSYTHSDVTAGTKYFYTIRAVNAAGETSGWLQDYPTATALATTGAATSTPAANPTTPSAPDPAEERTALAALYRATDGANWKHNDNWLTSAPLGAWHGVFTNENGHVTELRLEQNRLRGSLSALNALTHLTTLYLYENELTGPIPDLNALTNLKYVWLSDNRFSGPVPALNSLTNLSYLNLSDNRLTGPIPDLSVLTNLRQLILGSNQLTGSIPDLSVHTYLWNLNLSDNLLTGPIQARRLPPDLWNLVLDSNQLTGPVPDLSTHTNLNYLRLNDNRLTGSIPGLSALTNLTGLYLGGNQLTGSIPDLSALTELRNLSLYSNQLTGSIPDVSTLTELAYLRLDYNRLTGPIPDLSALTKLTGLLLDFNQLTGPILNLNHLTRLTNLSLRYNQFTGPVPNLSALTNLTSLTLRGNQLCLPQGFGLSGANQVVREHLSSLNLPACTAAELALTPGVPQNLTATVGDGRVTLRWSAVANAVGYELRVWDSINREWGGIGGDLRVTSHTHTVLKDGRNYYYQVRARDGNGVRGAWSEQVYAAVVTPRYPPPPSSLGLDMFYQKYLETNGVAVVAPSEVSDAKMARARETITGMLSRRADLLQTMAANNLIIFIEIDDIRGVAYKVPGEWEVYVRANDPHCENFIHEFAHVIHYALEDQTGGPAFNARLLSLYQSALNAGLWAGRYASTNAVEYWAETVKYWFWGYSPYTGYATLADYDPAIARLIEKELGGATVPAACKP</sequence>
<dbReference type="PROSITE" id="PS50853">
    <property type="entry name" value="FN3"/>
    <property type="match status" value="3"/>
</dbReference>
<evidence type="ECO:0000256" key="5">
    <source>
        <dbReference type="ARBA" id="ARBA00023136"/>
    </source>
</evidence>
<dbReference type="SUPFAM" id="SSF52058">
    <property type="entry name" value="L domain-like"/>
    <property type="match status" value="1"/>
</dbReference>
<reference evidence="8" key="1">
    <citation type="submission" date="2019-09" db="EMBL/GenBank/DDBJ databases">
        <title>Characterisation of the sponge microbiome using genome-centric metagenomics.</title>
        <authorList>
            <person name="Engelberts J.P."/>
            <person name="Robbins S.J."/>
            <person name="De Goeij J.M."/>
            <person name="Aranda M."/>
            <person name="Bell S.C."/>
            <person name="Webster N.S."/>
        </authorList>
    </citation>
    <scope>NUCLEOTIDE SEQUENCE</scope>
    <source>
        <strain evidence="8">SB0675_bin_29</strain>
    </source>
</reference>
<dbReference type="PANTHER" id="PTHR48007">
    <property type="entry name" value="LEUCINE-RICH REPEAT RECEPTOR-LIKE PROTEIN KINASE PXC1"/>
    <property type="match status" value="1"/>
</dbReference>
<dbReference type="PANTHER" id="PTHR48007:SF76">
    <property type="entry name" value="OS03G0145102 PROTEIN"/>
    <property type="match status" value="1"/>
</dbReference>
<protein>
    <recommendedName>
        <fullName evidence="7">Fibronectin type-III domain-containing protein</fullName>
    </recommendedName>
</protein>
<name>A0A6B1FXH2_9CHLR</name>
<dbReference type="InterPro" id="IPR003961">
    <property type="entry name" value="FN3_dom"/>
</dbReference>
<dbReference type="InterPro" id="IPR003591">
    <property type="entry name" value="Leu-rich_rpt_typical-subtyp"/>
</dbReference>